<dbReference type="InterPro" id="IPR036866">
    <property type="entry name" value="RibonucZ/Hydroxyglut_hydro"/>
</dbReference>
<dbReference type="EMBL" id="CP036501">
    <property type="protein sequence ID" value="UZP73599.1"/>
    <property type="molecule type" value="Genomic_DNA"/>
</dbReference>
<dbReference type="InterPro" id="IPR042173">
    <property type="entry name" value="RNase_J_2"/>
</dbReference>
<dbReference type="Pfam" id="PF07521">
    <property type="entry name" value="RMMBL"/>
    <property type="match status" value="1"/>
</dbReference>
<dbReference type="PANTHER" id="PTHR43694">
    <property type="entry name" value="RIBONUCLEASE J"/>
    <property type="match status" value="1"/>
</dbReference>
<dbReference type="CDD" id="cd07714">
    <property type="entry name" value="RNaseJ_MBL-fold"/>
    <property type="match status" value="1"/>
</dbReference>
<evidence type="ECO:0000256" key="4">
    <source>
        <dbReference type="ARBA" id="ARBA00022833"/>
    </source>
</evidence>
<dbReference type="SMART" id="SM00849">
    <property type="entry name" value="Lactamase_B"/>
    <property type="match status" value="1"/>
</dbReference>
<reference evidence="8 9" key="1">
    <citation type="submission" date="2019-02" db="EMBL/GenBank/DDBJ databases">
        <title>Halieaceae_genomes.</title>
        <authorList>
            <person name="Li S.-H."/>
        </authorList>
    </citation>
    <scope>NUCLEOTIDE SEQUENCE [LARGE SCALE GENOMIC DNA]</scope>
    <source>
        <strain evidence="8 9">JH123</strain>
    </source>
</reference>
<dbReference type="Gene3D" id="3.40.50.10710">
    <property type="entry name" value="Metallo-hydrolase/oxidoreductase"/>
    <property type="match status" value="1"/>
</dbReference>
<keyword evidence="4" id="KW-0862">Zinc</keyword>
<proteinExistence type="predicted"/>
<sequence>MNMNLFSHGDRYLMVDCGITFEQALADSQGRPAIQMPDPSFIAGQRESLDGLIITHAHEDHFGAVPYLWQELKCPVYATPFAAAVLRKKAAWRRAPPPEPLIEVLPGETHTIGSFRVTWLPITHSTPETCALLLETDDCRILHTADWKIDTRPVIGQGWSPSQWKAIGDKGIDAVICDSTNATKPGRSPTEGEVGDALVKLITSLKGRVVVACFASNVARVQSIFRAAHASDRRVGLMGRSLDIMVRSAKNAGVFEPKVPIIEAEHLGYLPEGEVLAVATGTQGEIGAALHRLMMDTHPHMSLGEGDTVIFSSKTIPGNEEAVARLIAGLEDRGVSVIHADKVSATLHASGHPCEDELADLYEVIKPQVCIPVHGEPRHMEANAKVAQRCGVPLTLTGRNGDLFYLSPAPGVRRRWATVGRLQVDEKAKKLERAPS</sequence>
<evidence type="ECO:0000313" key="8">
    <source>
        <dbReference type="EMBL" id="UZP73599.1"/>
    </source>
</evidence>
<keyword evidence="5" id="KW-0269">Exonuclease</keyword>
<feature type="domain" description="Metallo-beta-lactamase" evidence="7">
    <location>
        <begin position="1"/>
        <end position="198"/>
    </location>
</feature>
<keyword evidence="9" id="KW-1185">Reference proteome</keyword>
<dbReference type="InterPro" id="IPR011108">
    <property type="entry name" value="RMMBL"/>
</dbReference>
<organism evidence="8 9">
    <name type="scientific">Candidatus Paraluminiphilus aquimaris</name>
    <dbReference type="NCBI Taxonomy" id="2518994"/>
    <lineage>
        <taxon>Bacteria</taxon>
        <taxon>Pseudomonadati</taxon>
        <taxon>Pseudomonadota</taxon>
        <taxon>Gammaproteobacteria</taxon>
        <taxon>Cellvibrionales</taxon>
        <taxon>Halieaceae</taxon>
        <taxon>Candidatus Paraluminiphilus</taxon>
    </lineage>
</organism>
<dbReference type="SUPFAM" id="SSF56281">
    <property type="entry name" value="Metallo-hydrolase/oxidoreductase"/>
    <property type="match status" value="1"/>
</dbReference>
<keyword evidence="3" id="KW-0378">Hydrolase</keyword>
<keyword evidence="1" id="KW-0540">Nuclease</keyword>
<dbReference type="PANTHER" id="PTHR43694:SF1">
    <property type="entry name" value="RIBONUCLEASE J"/>
    <property type="match status" value="1"/>
</dbReference>
<accession>A0ABY6Q3L8</accession>
<evidence type="ECO:0000256" key="1">
    <source>
        <dbReference type="ARBA" id="ARBA00022722"/>
    </source>
</evidence>
<gene>
    <name evidence="8" type="ORF">E0F26_02110</name>
</gene>
<dbReference type="Proteomes" id="UP001317963">
    <property type="component" value="Chromosome"/>
</dbReference>
<evidence type="ECO:0000256" key="6">
    <source>
        <dbReference type="ARBA" id="ARBA00022884"/>
    </source>
</evidence>
<evidence type="ECO:0000313" key="9">
    <source>
        <dbReference type="Proteomes" id="UP001317963"/>
    </source>
</evidence>
<evidence type="ECO:0000259" key="7">
    <source>
        <dbReference type="SMART" id="SM00849"/>
    </source>
</evidence>
<dbReference type="Pfam" id="PF00753">
    <property type="entry name" value="Lactamase_B"/>
    <property type="match status" value="1"/>
</dbReference>
<dbReference type="InterPro" id="IPR055132">
    <property type="entry name" value="RNase_J_b_CASP"/>
</dbReference>
<dbReference type="RefSeq" id="WP_279242397.1">
    <property type="nucleotide sequence ID" value="NZ_CP036501.1"/>
</dbReference>
<evidence type="ECO:0000256" key="2">
    <source>
        <dbReference type="ARBA" id="ARBA00022723"/>
    </source>
</evidence>
<protein>
    <submittedName>
        <fullName evidence="8">Ribonuclease J</fullName>
    </submittedName>
</protein>
<keyword evidence="2" id="KW-0479">Metal-binding</keyword>
<dbReference type="InterPro" id="IPR001279">
    <property type="entry name" value="Metallo-B-lactamas"/>
</dbReference>
<evidence type="ECO:0000256" key="5">
    <source>
        <dbReference type="ARBA" id="ARBA00022839"/>
    </source>
</evidence>
<keyword evidence="6" id="KW-0694">RNA-binding</keyword>
<dbReference type="Pfam" id="PF22505">
    <property type="entry name" value="RNase_J_b_CASP"/>
    <property type="match status" value="1"/>
</dbReference>
<dbReference type="Gene3D" id="3.60.15.10">
    <property type="entry name" value="Ribonuclease Z/Hydroxyacylglutathione hydrolase-like"/>
    <property type="match status" value="1"/>
</dbReference>
<evidence type="ECO:0000256" key="3">
    <source>
        <dbReference type="ARBA" id="ARBA00022801"/>
    </source>
</evidence>
<name>A0ABY6Q3L8_9GAMM</name>